<comment type="caution">
    <text evidence="2">The sequence shown here is derived from an EMBL/GenBank/DDBJ whole genome shotgun (WGS) entry which is preliminary data.</text>
</comment>
<name>A0A645BT74_9ZZZZ</name>
<feature type="compositionally biased region" description="Basic and acidic residues" evidence="1">
    <location>
        <begin position="121"/>
        <end position="136"/>
    </location>
</feature>
<reference evidence="2" key="1">
    <citation type="submission" date="2019-08" db="EMBL/GenBank/DDBJ databases">
        <authorList>
            <person name="Kucharzyk K."/>
            <person name="Murdoch R.W."/>
            <person name="Higgins S."/>
            <person name="Loffler F."/>
        </authorList>
    </citation>
    <scope>NUCLEOTIDE SEQUENCE</scope>
</reference>
<sequence>MRRSQRPGRAVHNGSNGRRHDHVLGGTSPQEVRPEPKVDQPQNRKCPRLHHRHRMEQRGHRRGGHGCIRQPSAKGEDCRFYAKAEKCQHEHRSQHGLMSRRLCKVQHPTVGKVQRRPVAQHKHDADKRERRPREGVHQIFPPGIPCLLVHEMHHQRQR</sequence>
<organism evidence="2">
    <name type="scientific">bioreactor metagenome</name>
    <dbReference type="NCBI Taxonomy" id="1076179"/>
    <lineage>
        <taxon>unclassified sequences</taxon>
        <taxon>metagenomes</taxon>
        <taxon>ecological metagenomes</taxon>
    </lineage>
</organism>
<protein>
    <submittedName>
        <fullName evidence="2">Uncharacterized protein</fullName>
    </submittedName>
</protein>
<feature type="region of interest" description="Disordered" evidence="1">
    <location>
        <begin position="108"/>
        <end position="139"/>
    </location>
</feature>
<evidence type="ECO:0000313" key="2">
    <source>
        <dbReference type="EMBL" id="MPM68417.1"/>
    </source>
</evidence>
<proteinExistence type="predicted"/>
<dbReference type="EMBL" id="VSSQ01022246">
    <property type="protein sequence ID" value="MPM68417.1"/>
    <property type="molecule type" value="Genomic_DNA"/>
</dbReference>
<feature type="compositionally biased region" description="Basic residues" evidence="1">
    <location>
        <begin position="45"/>
        <end position="64"/>
    </location>
</feature>
<evidence type="ECO:0000256" key="1">
    <source>
        <dbReference type="SAM" id="MobiDB-lite"/>
    </source>
</evidence>
<gene>
    <name evidence="2" type="ORF">SDC9_115349</name>
</gene>
<dbReference type="AlphaFoldDB" id="A0A645BT74"/>
<feature type="region of interest" description="Disordered" evidence="1">
    <location>
        <begin position="1"/>
        <end position="73"/>
    </location>
</feature>
<accession>A0A645BT74</accession>